<evidence type="ECO:0000313" key="2">
    <source>
        <dbReference type="Proteomes" id="UP000321638"/>
    </source>
</evidence>
<dbReference type="EMBL" id="VDUZ01000031">
    <property type="protein sequence ID" value="TXL72661.1"/>
    <property type="molecule type" value="Genomic_DNA"/>
</dbReference>
<gene>
    <name evidence="1" type="ORF">FHP25_24205</name>
</gene>
<dbReference type="OrthoDB" id="9205711at2"/>
<accession>A0A5C8PGA6</accession>
<keyword evidence="2" id="KW-1185">Reference proteome</keyword>
<sequence length="293" mass="32533">MTYTLPHTFQGGGYDVTINADRSIRVRQGDWLSKYSMAVYGDFTHIRKFKEKIGINLYRDVPNPNLIRTGATLYHPDLLPGEAPGAGAPGSGQPGTDPQIPHSRIRAFFEWIWNRFVVCDWELTGTAGFNLSAFFISGQYMTVDVRQKATQVTGHFYNVAGGLTLNVPKSLFGGSGAPSFFPTYGTIWRTPWRDHLILEDFCHGTLVVEFSFAYWLGASPSMLFFGMGMPPWRILDALNRYLRSGDPTIFAMLLVDTGPKGVMLFAGPELSSPGVGVACRVGAMYDRLPWNAR</sequence>
<protein>
    <submittedName>
        <fullName evidence="1">Uncharacterized protein</fullName>
    </submittedName>
</protein>
<dbReference type="RefSeq" id="WP_147849561.1">
    <property type="nucleotide sequence ID" value="NZ_VDUZ01000031.1"/>
</dbReference>
<name>A0A5C8PGA6_9HYPH</name>
<dbReference type="AlphaFoldDB" id="A0A5C8PGA6"/>
<dbReference type="Proteomes" id="UP000321638">
    <property type="component" value="Unassembled WGS sequence"/>
</dbReference>
<comment type="caution">
    <text evidence="1">The sequence shown here is derived from an EMBL/GenBank/DDBJ whole genome shotgun (WGS) entry which is preliminary data.</text>
</comment>
<proteinExistence type="predicted"/>
<evidence type="ECO:0000313" key="1">
    <source>
        <dbReference type="EMBL" id="TXL72661.1"/>
    </source>
</evidence>
<organism evidence="1 2">
    <name type="scientific">Vineibacter terrae</name>
    <dbReference type="NCBI Taxonomy" id="2586908"/>
    <lineage>
        <taxon>Bacteria</taxon>
        <taxon>Pseudomonadati</taxon>
        <taxon>Pseudomonadota</taxon>
        <taxon>Alphaproteobacteria</taxon>
        <taxon>Hyphomicrobiales</taxon>
        <taxon>Vineibacter</taxon>
    </lineage>
</organism>
<reference evidence="1 2" key="1">
    <citation type="submission" date="2019-06" db="EMBL/GenBank/DDBJ databases">
        <title>New taxonomy in bacterial strain CC-CFT640, isolated from vineyard.</title>
        <authorList>
            <person name="Lin S.-Y."/>
            <person name="Tsai C.-F."/>
            <person name="Young C.-C."/>
        </authorList>
    </citation>
    <scope>NUCLEOTIDE SEQUENCE [LARGE SCALE GENOMIC DNA]</scope>
    <source>
        <strain evidence="1 2">CC-CFT640</strain>
    </source>
</reference>